<dbReference type="GO" id="GO:0016881">
    <property type="term" value="F:acid-amino acid ligase activity"/>
    <property type="evidence" value="ECO:0007669"/>
    <property type="project" value="InterPro"/>
</dbReference>
<accession>X0TMZ7</accession>
<feature type="domain" description="Mur ligase C-terminal" evidence="1">
    <location>
        <begin position="1"/>
        <end position="114"/>
    </location>
</feature>
<comment type="caution">
    <text evidence="2">The sequence shown here is derived from an EMBL/GenBank/DDBJ whole genome shotgun (WGS) entry which is preliminary data.</text>
</comment>
<evidence type="ECO:0000259" key="1">
    <source>
        <dbReference type="Pfam" id="PF02875"/>
    </source>
</evidence>
<protein>
    <recommendedName>
        <fullName evidence="1">Mur ligase C-terminal domain-containing protein</fullName>
    </recommendedName>
</protein>
<dbReference type="PANTHER" id="PTHR43445">
    <property type="entry name" value="UDP-N-ACETYLMURAMATE--L-ALANINE LIGASE-RELATED"/>
    <property type="match status" value="1"/>
</dbReference>
<feature type="non-terminal residue" evidence="2">
    <location>
        <position position="1"/>
    </location>
</feature>
<sequence length="129" mass="14338">HHPTAVRETIRAAKLRWPGRRLWAVFEPRSFTARSKIFERQLPDALKTADRVVLAAVYSSGRLSADRELSEEELVSDLRQGDVEAWFIPTVEAIVRFLASQLVEGDVVLAMSNGGFGGIHRKLLDALAG</sequence>
<gene>
    <name evidence="2" type="ORF">S01H1_18076</name>
</gene>
<dbReference type="Pfam" id="PF02875">
    <property type="entry name" value="Mur_ligase_C"/>
    <property type="match status" value="1"/>
</dbReference>
<dbReference type="PANTHER" id="PTHR43445:SF5">
    <property type="entry name" value="UDP-N-ACETYLMURAMATE--L-ALANYL-GAMMA-D-GLUTAMYL-MESO-2,6-DIAMINOHEPTANDIOATE LIGASE"/>
    <property type="match status" value="1"/>
</dbReference>
<organism evidence="2">
    <name type="scientific">marine sediment metagenome</name>
    <dbReference type="NCBI Taxonomy" id="412755"/>
    <lineage>
        <taxon>unclassified sequences</taxon>
        <taxon>metagenomes</taxon>
        <taxon>ecological metagenomes</taxon>
    </lineage>
</organism>
<evidence type="ECO:0000313" key="2">
    <source>
        <dbReference type="EMBL" id="GAF77450.1"/>
    </source>
</evidence>
<dbReference type="Gene3D" id="3.90.190.20">
    <property type="entry name" value="Mur ligase, C-terminal domain"/>
    <property type="match status" value="1"/>
</dbReference>
<dbReference type="InterPro" id="IPR036615">
    <property type="entry name" value="Mur_ligase_C_dom_sf"/>
</dbReference>
<dbReference type="InterPro" id="IPR050061">
    <property type="entry name" value="MurCDEF_pg_biosynth"/>
</dbReference>
<dbReference type="AlphaFoldDB" id="X0TMZ7"/>
<proteinExistence type="predicted"/>
<reference evidence="2" key="1">
    <citation type="journal article" date="2014" name="Front. Microbiol.">
        <title>High frequency of phylogenetically diverse reductive dehalogenase-homologous genes in deep subseafloor sedimentary metagenomes.</title>
        <authorList>
            <person name="Kawai M."/>
            <person name="Futagami T."/>
            <person name="Toyoda A."/>
            <person name="Takaki Y."/>
            <person name="Nishi S."/>
            <person name="Hori S."/>
            <person name="Arai W."/>
            <person name="Tsubouchi T."/>
            <person name="Morono Y."/>
            <person name="Uchiyama I."/>
            <person name="Ito T."/>
            <person name="Fujiyama A."/>
            <person name="Inagaki F."/>
            <person name="Takami H."/>
        </authorList>
    </citation>
    <scope>NUCLEOTIDE SEQUENCE</scope>
    <source>
        <strain evidence="2">Expedition CK06-06</strain>
    </source>
</reference>
<dbReference type="InterPro" id="IPR004101">
    <property type="entry name" value="Mur_ligase_C"/>
</dbReference>
<name>X0TMZ7_9ZZZZ</name>
<dbReference type="SUPFAM" id="SSF53244">
    <property type="entry name" value="MurD-like peptide ligases, peptide-binding domain"/>
    <property type="match status" value="1"/>
</dbReference>
<dbReference type="EMBL" id="BARS01009636">
    <property type="protein sequence ID" value="GAF77450.1"/>
    <property type="molecule type" value="Genomic_DNA"/>
</dbReference>